<dbReference type="EMBL" id="JAAMPC010000007">
    <property type="protein sequence ID" value="KAG2302799.1"/>
    <property type="molecule type" value="Genomic_DNA"/>
</dbReference>
<protein>
    <submittedName>
        <fullName evidence="2">Uncharacterized protein</fullName>
    </submittedName>
</protein>
<name>A0A8X7SF22_BRACI</name>
<keyword evidence="3" id="KW-1185">Reference proteome</keyword>
<evidence type="ECO:0000313" key="2">
    <source>
        <dbReference type="EMBL" id="KAG2302799.1"/>
    </source>
</evidence>
<dbReference type="AlphaFoldDB" id="A0A8X7SF22"/>
<feature type="region of interest" description="Disordered" evidence="1">
    <location>
        <begin position="1"/>
        <end position="97"/>
    </location>
</feature>
<reference evidence="2 3" key="1">
    <citation type="submission" date="2020-02" db="EMBL/GenBank/DDBJ databases">
        <authorList>
            <person name="Ma Q."/>
            <person name="Huang Y."/>
            <person name="Song X."/>
            <person name="Pei D."/>
        </authorList>
    </citation>
    <scope>NUCLEOTIDE SEQUENCE [LARGE SCALE GENOMIC DNA]</scope>
    <source>
        <strain evidence="2">Sxm20200214</strain>
        <tissue evidence="2">Leaf</tissue>
    </source>
</reference>
<gene>
    <name evidence="2" type="ORF">Bca52824_031450</name>
</gene>
<sequence>MSSSPPHYLIPKQHGPGKANKDHKETPSRLMTLPRTDSPSVSFENRRDETKLLSPNSGVDRVGMNNQNKRQSKQKPQPLQKNGEAAENNGREGIAAEKSTRAIGGLIITSR</sequence>
<evidence type="ECO:0000256" key="1">
    <source>
        <dbReference type="SAM" id="MobiDB-lite"/>
    </source>
</evidence>
<dbReference type="Proteomes" id="UP000886595">
    <property type="component" value="Unassembled WGS sequence"/>
</dbReference>
<feature type="compositionally biased region" description="Polar residues" evidence="1">
    <location>
        <begin position="64"/>
        <end position="80"/>
    </location>
</feature>
<organism evidence="2 3">
    <name type="scientific">Brassica carinata</name>
    <name type="common">Ethiopian mustard</name>
    <name type="synonym">Abyssinian cabbage</name>
    <dbReference type="NCBI Taxonomy" id="52824"/>
    <lineage>
        <taxon>Eukaryota</taxon>
        <taxon>Viridiplantae</taxon>
        <taxon>Streptophyta</taxon>
        <taxon>Embryophyta</taxon>
        <taxon>Tracheophyta</taxon>
        <taxon>Spermatophyta</taxon>
        <taxon>Magnoliopsida</taxon>
        <taxon>eudicotyledons</taxon>
        <taxon>Gunneridae</taxon>
        <taxon>Pentapetalae</taxon>
        <taxon>rosids</taxon>
        <taxon>malvids</taxon>
        <taxon>Brassicales</taxon>
        <taxon>Brassicaceae</taxon>
        <taxon>Brassiceae</taxon>
        <taxon>Brassica</taxon>
    </lineage>
</organism>
<comment type="caution">
    <text evidence="2">The sequence shown here is derived from an EMBL/GenBank/DDBJ whole genome shotgun (WGS) entry which is preliminary data.</text>
</comment>
<accession>A0A8X7SF22</accession>
<evidence type="ECO:0000313" key="3">
    <source>
        <dbReference type="Proteomes" id="UP000886595"/>
    </source>
</evidence>
<proteinExistence type="predicted"/>